<dbReference type="RefSeq" id="WP_162182957.1">
    <property type="nucleotide sequence ID" value="NZ_JJML01000016.1"/>
</dbReference>
<feature type="transmembrane region" description="Helical" evidence="5">
    <location>
        <begin position="94"/>
        <end position="111"/>
    </location>
</feature>
<reference evidence="6 7" key="1">
    <citation type="journal article" date="2014" name="Mol. Ecol.">
        <title>Evolution of Synechococcus.</title>
        <authorList>
            <person name="Dvorak P."/>
            <person name="Casamatta D."/>
            <person name="Hasler P."/>
            <person name="Poulickova A."/>
            <person name="Ondrej V."/>
            <person name="Sanges R."/>
        </authorList>
    </citation>
    <scope>NUCLEOTIDE SEQUENCE [LARGE SCALE GENOMIC DNA]</scope>
    <source>
        <strain evidence="6 7">CAUP A 1101</strain>
    </source>
</reference>
<evidence type="ECO:0000313" key="7">
    <source>
        <dbReference type="Proteomes" id="UP000030170"/>
    </source>
</evidence>
<dbReference type="AlphaFoldDB" id="A0A098TKZ7"/>
<evidence type="ECO:0000256" key="1">
    <source>
        <dbReference type="ARBA" id="ARBA00004141"/>
    </source>
</evidence>
<evidence type="ECO:0000256" key="4">
    <source>
        <dbReference type="ARBA" id="ARBA00023136"/>
    </source>
</evidence>
<dbReference type="PANTHER" id="PTHR47804:SF3">
    <property type="entry name" value="PROTEIN BRE4"/>
    <property type="match status" value="1"/>
</dbReference>
<dbReference type="Proteomes" id="UP000030170">
    <property type="component" value="Unassembled WGS sequence"/>
</dbReference>
<evidence type="ECO:0000256" key="2">
    <source>
        <dbReference type="ARBA" id="ARBA00022692"/>
    </source>
</evidence>
<keyword evidence="3 5" id="KW-1133">Transmembrane helix</keyword>
<evidence type="ECO:0008006" key="8">
    <source>
        <dbReference type="Google" id="ProtNLM"/>
    </source>
</evidence>
<comment type="caution">
    <text evidence="6">The sequence shown here is derived from an EMBL/GenBank/DDBJ whole genome shotgun (WGS) entry which is preliminary data.</text>
</comment>
<feature type="transmembrane region" description="Helical" evidence="5">
    <location>
        <begin position="142"/>
        <end position="161"/>
    </location>
</feature>
<dbReference type="STRING" id="1497020.DO97_02455"/>
<evidence type="ECO:0000313" key="6">
    <source>
        <dbReference type="EMBL" id="KGF72961.1"/>
    </source>
</evidence>
<proteinExistence type="predicted"/>
<name>A0A098TKZ7_9CYAN</name>
<dbReference type="PANTHER" id="PTHR47804">
    <property type="entry name" value="60S RIBOSOMAL PROTEIN L19"/>
    <property type="match status" value="1"/>
</dbReference>
<feature type="transmembrane region" description="Helical" evidence="5">
    <location>
        <begin position="20"/>
        <end position="36"/>
    </location>
</feature>
<protein>
    <recommendedName>
        <fullName evidence="8">FUSC family protein</fullName>
    </recommendedName>
</protein>
<evidence type="ECO:0000256" key="5">
    <source>
        <dbReference type="SAM" id="Phobius"/>
    </source>
</evidence>
<sequence>MTRWYQRVQPQVSLTQVQSAIKLGLSAILAFWLAQLCRFEEPVWAVITVGIVNSSYVGNSLEIGRNRIIGTIFGALLGGILSTLLGSATKNPSTLAIGMTAAALLSVWLQLPAYSQKLSTYTLAMVVVAQSHTWAVALNRCLLISLGVVVALGVNLLVWPYPNRDLLRKGLAEHLCLSRHFLATLMEQYLQQQPSATDLAALRTTIHQAQRSNQELIEDILKTPG</sequence>
<comment type="subcellular location">
    <subcellularLocation>
        <location evidence="1">Membrane</location>
        <topology evidence="1">Multi-pass membrane protein</topology>
    </subcellularLocation>
</comment>
<keyword evidence="4 5" id="KW-0472">Membrane</keyword>
<feature type="transmembrane region" description="Helical" evidence="5">
    <location>
        <begin position="42"/>
        <end position="61"/>
    </location>
</feature>
<dbReference type="GO" id="GO:0022857">
    <property type="term" value="F:transmembrane transporter activity"/>
    <property type="evidence" value="ECO:0007669"/>
    <property type="project" value="InterPro"/>
</dbReference>
<dbReference type="Pfam" id="PF04632">
    <property type="entry name" value="FUSC"/>
    <property type="match status" value="1"/>
</dbReference>
<gene>
    <name evidence="6" type="ORF">DO97_02455</name>
</gene>
<feature type="transmembrane region" description="Helical" evidence="5">
    <location>
        <begin position="68"/>
        <end position="88"/>
    </location>
</feature>
<evidence type="ECO:0000256" key="3">
    <source>
        <dbReference type="ARBA" id="ARBA00022989"/>
    </source>
</evidence>
<dbReference type="InterPro" id="IPR006726">
    <property type="entry name" value="PHBA_efflux_AaeB/fusaric-R"/>
</dbReference>
<keyword evidence="7" id="KW-1185">Reference proteome</keyword>
<dbReference type="InterPro" id="IPR052430">
    <property type="entry name" value="IVT-Associated"/>
</dbReference>
<organism evidence="6 7">
    <name type="scientific">Neosynechococcus sphagnicola sy1</name>
    <dbReference type="NCBI Taxonomy" id="1497020"/>
    <lineage>
        <taxon>Bacteria</taxon>
        <taxon>Bacillati</taxon>
        <taxon>Cyanobacteriota</taxon>
        <taxon>Cyanophyceae</taxon>
        <taxon>Neosynechococcales</taxon>
        <taxon>Neosynechococcaceae</taxon>
        <taxon>Neosynechococcus</taxon>
    </lineage>
</organism>
<dbReference type="EMBL" id="JJML01000016">
    <property type="protein sequence ID" value="KGF72961.1"/>
    <property type="molecule type" value="Genomic_DNA"/>
</dbReference>
<dbReference type="GO" id="GO:0005886">
    <property type="term" value="C:plasma membrane"/>
    <property type="evidence" value="ECO:0007669"/>
    <property type="project" value="InterPro"/>
</dbReference>
<accession>A0A098TKZ7</accession>
<keyword evidence="2 5" id="KW-0812">Transmembrane</keyword>